<dbReference type="GO" id="GO:0001164">
    <property type="term" value="F:RNA polymerase I core promoter sequence-specific DNA binding"/>
    <property type="evidence" value="ECO:0007669"/>
    <property type="project" value="InterPro"/>
</dbReference>
<dbReference type="InterPro" id="IPR033599">
    <property type="entry name" value="TAF1B/Rrn7"/>
</dbReference>
<dbReference type="KEGG" id="dfa:DFA_05439"/>
<dbReference type="OMA" id="FLECDIC"/>
<dbReference type="GO" id="GO:0070860">
    <property type="term" value="C:RNA polymerase I core factor complex"/>
    <property type="evidence" value="ECO:0007669"/>
    <property type="project" value="InterPro"/>
</dbReference>
<evidence type="ECO:0000256" key="2">
    <source>
        <dbReference type="ARBA" id="ARBA00006899"/>
    </source>
</evidence>
<feature type="compositionally biased region" description="Acidic residues" evidence="10">
    <location>
        <begin position="163"/>
        <end position="175"/>
    </location>
</feature>
<evidence type="ECO:0000313" key="12">
    <source>
        <dbReference type="EMBL" id="EGG23307.1"/>
    </source>
</evidence>
<organism evidence="12 13">
    <name type="scientific">Cavenderia fasciculata</name>
    <name type="common">Slime mold</name>
    <name type="synonym">Dictyostelium fasciculatum</name>
    <dbReference type="NCBI Taxonomy" id="261658"/>
    <lineage>
        <taxon>Eukaryota</taxon>
        <taxon>Amoebozoa</taxon>
        <taxon>Evosea</taxon>
        <taxon>Eumycetozoa</taxon>
        <taxon>Dictyostelia</taxon>
        <taxon>Acytosteliales</taxon>
        <taxon>Cavenderiaceae</taxon>
        <taxon>Cavenderia</taxon>
    </lineage>
</organism>
<evidence type="ECO:0000256" key="9">
    <source>
        <dbReference type="ARBA" id="ARBA00023242"/>
    </source>
</evidence>
<gene>
    <name evidence="12" type="ORF">DFA_05439</name>
</gene>
<feature type="region of interest" description="Disordered" evidence="10">
    <location>
        <begin position="361"/>
        <end position="397"/>
    </location>
</feature>
<dbReference type="AlphaFoldDB" id="F4PL85"/>
<feature type="compositionally biased region" description="Low complexity" evidence="10">
    <location>
        <begin position="134"/>
        <end position="143"/>
    </location>
</feature>
<protein>
    <submittedName>
        <fullName evidence="12">Inositol 5-phosphatase 2</fullName>
    </submittedName>
</protein>
<feature type="compositionally biased region" description="Basic and acidic residues" evidence="10">
    <location>
        <begin position="147"/>
        <end position="162"/>
    </location>
</feature>
<keyword evidence="6" id="KW-0805">Transcription regulation</keyword>
<keyword evidence="13" id="KW-1185">Reference proteome</keyword>
<evidence type="ECO:0000259" key="11">
    <source>
        <dbReference type="Pfam" id="PF20644"/>
    </source>
</evidence>
<evidence type="ECO:0000256" key="3">
    <source>
        <dbReference type="ARBA" id="ARBA00022723"/>
    </source>
</evidence>
<evidence type="ECO:0000256" key="1">
    <source>
        <dbReference type="ARBA" id="ARBA00004604"/>
    </source>
</evidence>
<dbReference type="InterPro" id="IPR048540">
    <property type="entry name" value="Rrn7_cyclin_N"/>
</dbReference>
<evidence type="ECO:0000256" key="8">
    <source>
        <dbReference type="ARBA" id="ARBA00023163"/>
    </source>
</evidence>
<keyword evidence="9" id="KW-0539">Nucleus</keyword>
<dbReference type="GO" id="GO:0008270">
    <property type="term" value="F:zinc ion binding"/>
    <property type="evidence" value="ECO:0007669"/>
    <property type="project" value="UniProtKB-KW"/>
</dbReference>
<evidence type="ECO:0000256" key="4">
    <source>
        <dbReference type="ARBA" id="ARBA00022771"/>
    </source>
</evidence>
<dbReference type="GO" id="GO:0042790">
    <property type="term" value="P:nucleolar large rRNA transcription by RNA polymerase I"/>
    <property type="evidence" value="ECO:0007669"/>
    <property type="project" value="TreeGrafter"/>
</dbReference>
<evidence type="ECO:0000256" key="6">
    <source>
        <dbReference type="ARBA" id="ARBA00023015"/>
    </source>
</evidence>
<dbReference type="OrthoDB" id="10069252at2759"/>
<proteinExistence type="inferred from homology"/>
<dbReference type="RefSeq" id="XP_004361158.1">
    <property type="nucleotide sequence ID" value="XM_004361101.1"/>
</dbReference>
<accession>F4PL85</accession>
<dbReference type="PANTHER" id="PTHR31576">
    <property type="entry name" value="TATA BOX-BINDING PROTEIN-ASSOCIATED FACTOR RNA POLYMERASE I SUBUNIT B"/>
    <property type="match status" value="1"/>
</dbReference>
<comment type="subcellular location">
    <subcellularLocation>
        <location evidence="1">Nucleus</location>
        <location evidence="1">Nucleolus</location>
    </subcellularLocation>
</comment>
<dbReference type="Proteomes" id="UP000007797">
    <property type="component" value="Unassembled WGS sequence"/>
</dbReference>
<feature type="domain" description="Rrn7/TAF1B N-terminal cyclin" evidence="11">
    <location>
        <begin position="84"/>
        <end position="224"/>
    </location>
</feature>
<keyword evidence="8" id="KW-0804">Transcription</keyword>
<keyword evidence="4" id="KW-0863">Zinc-finger</keyword>
<feature type="compositionally biased region" description="Acidic residues" evidence="10">
    <location>
        <begin position="369"/>
        <end position="391"/>
    </location>
</feature>
<dbReference type="PANTHER" id="PTHR31576:SF2">
    <property type="entry name" value="TATA BOX-BINDING PROTEIN-ASSOCIATED FACTOR RNA POLYMERASE I SUBUNIT B"/>
    <property type="match status" value="1"/>
</dbReference>
<dbReference type="Pfam" id="PF20644">
    <property type="entry name" value="Rrn7_cyclin_N"/>
    <property type="match status" value="1"/>
</dbReference>
<comment type="similarity">
    <text evidence="2">Belongs to the RRN7/TAF1B family.</text>
</comment>
<evidence type="ECO:0000256" key="7">
    <source>
        <dbReference type="ARBA" id="ARBA00023125"/>
    </source>
</evidence>
<keyword evidence="3" id="KW-0479">Metal-binding</keyword>
<evidence type="ECO:0000313" key="13">
    <source>
        <dbReference type="Proteomes" id="UP000007797"/>
    </source>
</evidence>
<evidence type="ECO:0000256" key="5">
    <source>
        <dbReference type="ARBA" id="ARBA00022833"/>
    </source>
</evidence>
<reference evidence="13" key="1">
    <citation type="journal article" date="2011" name="Genome Res.">
        <title>Phylogeny-wide analysis of social amoeba genomes highlights ancient origins for complex intercellular communication.</title>
        <authorList>
            <person name="Heidel A.J."/>
            <person name="Lawal H.M."/>
            <person name="Felder M."/>
            <person name="Schilde C."/>
            <person name="Helps N.R."/>
            <person name="Tunggal B."/>
            <person name="Rivero F."/>
            <person name="John U."/>
            <person name="Schleicher M."/>
            <person name="Eichinger L."/>
            <person name="Platzer M."/>
            <person name="Noegel A.A."/>
            <person name="Schaap P."/>
            <person name="Gloeckner G."/>
        </authorList>
    </citation>
    <scope>NUCLEOTIDE SEQUENCE [LARGE SCALE GENOMIC DNA]</scope>
    <source>
        <strain evidence="13">SH3</strain>
    </source>
</reference>
<dbReference type="GeneID" id="14875244"/>
<dbReference type="EMBL" id="GL883008">
    <property type="protein sequence ID" value="EGG23307.1"/>
    <property type="molecule type" value="Genomic_DNA"/>
</dbReference>
<feature type="region of interest" description="Disordered" evidence="10">
    <location>
        <begin position="128"/>
        <end position="182"/>
    </location>
</feature>
<keyword evidence="5" id="KW-0862">Zinc</keyword>
<evidence type="ECO:0000256" key="10">
    <source>
        <dbReference type="SAM" id="MobiDB-lite"/>
    </source>
</evidence>
<feature type="region of interest" description="Disordered" evidence="10">
    <location>
        <begin position="495"/>
        <end position="515"/>
    </location>
</feature>
<dbReference type="STRING" id="1054147.F4PL85"/>
<sequence length="613" mass="70728">MDSHTPVKSKKPICRHCGSITFSKDDVGFLNCNNCHMRLESFISQEVEAEIGGAAVRTTRVKKPGDTDTQPFKTIQKDNRYHILQTLLQLQATSLIKQMQFNKQLYQVVGELWHSYLLSLKAGENAKQLKSKPSAASSSSSSSVGATDKDKEKEKEKEKQGDSDSDSDEDEDEDGVNNIKEVRRMKSRPSPLLTLGICFLSLTWIKEPIMICDLLRLVHTGQIPIKLSNHQPKWTNFNNYNYKLLYSTCKNLSEYLNFEPEMNMALILTRICSQLGLPKSILVLAIHIYTIVKIPFELAKKPINRKKKILDNYLSLFMSYNSDVLASSLILFCINIKYNLETNLEESSYPDFLQKSISTSSNKKKDSMDLDDSSSSDDSSSDSESEEDDSDEDKKEEDYGIRVFLTDQVQDIKDSNKKKEKTTQEEEEPFKFEKWLYSVIDMVQSNNYLQNGSLWNFSHEDLRKKPINDTHQRDKSYLQTFISDKYQIYKNGIQQQQQDTNNNNSNSTTTSPTNQDKQFEKKIFSDYFNNIVLNSNVKVDNNNQFEYKSFGKNFKSNYNSVLCQIFESIIGCSQRDITLMIQEIEKIYLIYSKKYIESKKNNTPFQLIAKDFQ</sequence>
<name>F4PL85_CACFS</name>
<keyword evidence="7" id="KW-0238">DNA-binding</keyword>